<feature type="region of interest" description="Disordered" evidence="4">
    <location>
        <begin position="1196"/>
        <end position="1343"/>
    </location>
</feature>
<evidence type="ECO:0000256" key="2">
    <source>
        <dbReference type="ARBA" id="ARBA00007690"/>
    </source>
</evidence>
<dbReference type="InterPro" id="IPR011989">
    <property type="entry name" value="ARM-like"/>
</dbReference>
<dbReference type="SUPFAM" id="SSF48371">
    <property type="entry name" value="ARM repeat"/>
    <property type="match status" value="1"/>
</dbReference>
<feature type="domain" description="RRP12 N-terminal HEAT" evidence="6">
    <location>
        <begin position="13"/>
        <end position="255"/>
    </location>
</feature>
<feature type="region of interest" description="Disordered" evidence="4">
    <location>
        <begin position="1009"/>
        <end position="1156"/>
    </location>
</feature>
<feature type="compositionally biased region" description="Basic and acidic residues" evidence="4">
    <location>
        <begin position="1031"/>
        <end position="1040"/>
    </location>
</feature>
<feature type="region of interest" description="Disordered" evidence="4">
    <location>
        <begin position="677"/>
        <end position="696"/>
    </location>
</feature>
<protein>
    <submittedName>
        <fullName evidence="7">Uncharacterized protein</fullName>
    </submittedName>
</protein>
<comment type="similarity">
    <text evidence="2">Belongs to the RRP12 family.</text>
</comment>
<dbReference type="Gene3D" id="1.25.10.10">
    <property type="entry name" value="Leucine-rich Repeat Variant"/>
    <property type="match status" value="2"/>
</dbReference>
<dbReference type="Pfam" id="PF25772">
    <property type="entry name" value="HEAT_RRP12_N"/>
    <property type="match status" value="1"/>
</dbReference>
<evidence type="ECO:0000256" key="3">
    <source>
        <dbReference type="ARBA" id="ARBA00023242"/>
    </source>
</evidence>
<dbReference type="InterPro" id="IPR016024">
    <property type="entry name" value="ARM-type_fold"/>
</dbReference>
<dbReference type="EMBL" id="LGRN01000038">
    <property type="protein sequence ID" value="OJD18336.1"/>
    <property type="molecule type" value="Genomic_DNA"/>
</dbReference>
<dbReference type="InterPro" id="IPR012978">
    <property type="entry name" value="HEAT_RRP12"/>
</dbReference>
<feature type="compositionally biased region" description="Acidic residues" evidence="4">
    <location>
        <begin position="1268"/>
        <end position="1277"/>
    </location>
</feature>
<sequence>MASLQEKLDKIKSPKLQNQHHTSVVLSAVEDTLRDQHADFTATAYFAALLALLGQAISTTQGIVNKELASSIVYLLDTVAPFVPAPLLTSKFSQILTGLAPALTLPEAEAPLLKSSVGCLQSLLVAQDAAAWALPPTQIGPRRAIAGLMALAVDHRPKVRKRVHDTLGHVLKNPPPSPSLDHPAADMCAETALHTLSESITAAAKAKKARHGQQQASQHEQPMVIHAVQLVKTIASASGGWPTKKIEPLCELLMNVSKSSNEYLTIAAFEVFEIIFEGMADHFSSSKLPRLMEAISELKPAQNDSQLLPPWVAVLSRGYDVSAQVNPEETFEKLPELFDLISSFLASPSRNIRLSASECLISFLVNCIPDVVILDPSIYDEKVFEKLARIGTGLLSVKYQAAWVEVFNVLAAMFDALKWRSFPVLTDIVRTVGELRGNESFTGKKQADQVLGSAIAAMGPEAVLEILPLNITNQKAGQPGRVWLLPILREHVSNTRLSFFRSEFVPLSEALFQRVLEYGNAEKTVEVKIFETLVQQTWSILPGFCELPLDLTESFDQSFAELLSNVLYKQTELRVDVCKALQNLVESNQAITSLDTEEDDLILQRRISKEDAKKNLAHLAGFSSNLLAVLFNVYSQTLPQFRGFLLRCINAYLSITGEQELIETFTRVTTMLEGALAEPEGPELKQPKGSGDKMPPTSHTLMDLIVTISIYLPRSSFSTLFSLAAVVLNKKASDPQLIKKAYKLIPRLATTENGAAALRERSSELQSLILSTVDQTPSPARRDRLLAIHEIATYLPTSDLHFIPSVLPEVVLGCKESNEKARTAAFSLLIHLAQRIINPDLNPAGTVIRNSLVPHMPDTASDAPATIEEFFTMVSAGLAGSSPHMVAASVTALSRLLFEFHTRLPPTMLSDLVQTIDLFLTSNNREIVRSVLGFVKVAVVTLPEDMLRPRLDSLVPNLLVWSKEHKGRLKSKVKGILERLIRRLGASLLEGLVGEADRKFVVAIRKERERRKRKKAQAREGEEGDDEDGEGNEHGGDTSRSHKSTMASGQPRGGGEKSFNNEFDKAVYGSDMSDSDFATTDSDDASEIDIDEQGNMHASSSHHHKSGAASRKQQLQQQQQQQQQRAGGARQKPGRPGAQSQTQYIRELSPESNPLDLLAPDALASISTTKPSVRFLATKVRKRAARVDADGKLLLGLDGGRDVGLASGGRGGGEGSGGGDNGDGDGDGEAEGATGINAYLSAVSGPDAVRKGQRGRLKVSQGRKRDVDEMDIDDDGGVEVAKSIGREMKGGGGNGRRGLGVEKVRGESGRVEKKGSGRGGRFSGGGGRGGRGFRSGGRGRGRR</sequence>
<evidence type="ECO:0000256" key="1">
    <source>
        <dbReference type="ARBA" id="ARBA00004123"/>
    </source>
</evidence>
<keyword evidence="3" id="KW-0539">Nucleus</keyword>
<name>A0A1J9PPD2_9EURO</name>
<dbReference type="InterPro" id="IPR057860">
    <property type="entry name" value="HEAT_RRP12_N"/>
</dbReference>
<accession>A0A1J9PPD2</accession>
<feature type="compositionally biased region" description="Low complexity" evidence="4">
    <location>
        <begin position="1070"/>
        <end position="1080"/>
    </location>
</feature>
<evidence type="ECO:0000313" key="8">
    <source>
        <dbReference type="Proteomes" id="UP000182235"/>
    </source>
</evidence>
<dbReference type="STRING" id="1447872.A0A1J9PPD2"/>
<dbReference type="Proteomes" id="UP000182235">
    <property type="component" value="Unassembled WGS sequence"/>
</dbReference>
<dbReference type="PANTHER" id="PTHR48287">
    <property type="entry name" value="ARM REPEAT SUPERFAMILY PROTEIN"/>
    <property type="match status" value="1"/>
</dbReference>
<feature type="domain" description="RRP12 HEAT" evidence="5">
    <location>
        <begin position="347"/>
        <end position="637"/>
    </location>
</feature>
<evidence type="ECO:0000259" key="6">
    <source>
        <dbReference type="Pfam" id="PF25772"/>
    </source>
</evidence>
<feature type="compositionally biased region" description="Basic and acidic residues" evidence="4">
    <location>
        <begin position="1299"/>
        <end position="1315"/>
    </location>
</feature>
<dbReference type="OrthoDB" id="2192888at2759"/>
<comment type="caution">
    <text evidence="7">The sequence shown here is derived from an EMBL/GenBank/DDBJ whole genome shotgun (WGS) entry which is preliminary data.</text>
</comment>
<feature type="compositionally biased region" description="Gly residues" evidence="4">
    <location>
        <begin position="1317"/>
        <end position="1336"/>
    </location>
</feature>
<dbReference type="GO" id="GO:0005634">
    <property type="term" value="C:nucleus"/>
    <property type="evidence" value="ECO:0007669"/>
    <property type="project" value="UniProtKB-SubCell"/>
</dbReference>
<feature type="compositionally biased region" description="Low complexity" evidence="4">
    <location>
        <begin position="1107"/>
        <end position="1138"/>
    </location>
</feature>
<dbReference type="Pfam" id="PF08161">
    <property type="entry name" value="RRP12_HEAT"/>
    <property type="match status" value="1"/>
</dbReference>
<organism evidence="7 8">
    <name type="scientific">Emergomyces pasteurianus Ep9510</name>
    <dbReference type="NCBI Taxonomy" id="1447872"/>
    <lineage>
        <taxon>Eukaryota</taxon>
        <taxon>Fungi</taxon>
        <taxon>Dikarya</taxon>
        <taxon>Ascomycota</taxon>
        <taxon>Pezizomycotina</taxon>
        <taxon>Eurotiomycetes</taxon>
        <taxon>Eurotiomycetidae</taxon>
        <taxon>Onygenales</taxon>
        <taxon>Ajellomycetaceae</taxon>
        <taxon>Emergomyces</taxon>
    </lineage>
</organism>
<proteinExistence type="inferred from homology"/>
<gene>
    <name evidence="7" type="ORF">AJ78_01649</name>
</gene>
<keyword evidence="8" id="KW-1185">Reference proteome</keyword>
<feature type="compositionally biased region" description="Acidic residues" evidence="4">
    <location>
        <begin position="1081"/>
        <end position="1092"/>
    </location>
</feature>
<comment type="subcellular location">
    <subcellularLocation>
        <location evidence="1">Nucleus</location>
    </subcellularLocation>
</comment>
<feature type="compositionally biased region" description="Gly residues" evidence="4">
    <location>
        <begin position="1206"/>
        <end position="1221"/>
    </location>
</feature>
<dbReference type="VEuPathDB" id="FungiDB:AJ78_01649"/>
<evidence type="ECO:0000256" key="4">
    <source>
        <dbReference type="SAM" id="MobiDB-lite"/>
    </source>
</evidence>
<evidence type="ECO:0000313" key="7">
    <source>
        <dbReference type="EMBL" id="OJD18336.1"/>
    </source>
</evidence>
<evidence type="ECO:0000259" key="5">
    <source>
        <dbReference type="Pfam" id="PF08161"/>
    </source>
</evidence>
<reference evidence="7 8" key="1">
    <citation type="submission" date="2015-07" db="EMBL/GenBank/DDBJ databases">
        <title>Emmonsia species relationships and genome sequence.</title>
        <authorList>
            <consortium name="The Broad Institute Genomics Platform"/>
            <person name="Cuomo C.A."/>
            <person name="Munoz J.F."/>
            <person name="Imamovic A."/>
            <person name="Priest M.E."/>
            <person name="Young S."/>
            <person name="Clay O.K."/>
            <person name="McEwen J.G."/>
        </authorList>
    </citation>
    <scope>NUCLEOTIDE SEQUENCE [LARGE SCALE GENOMIC DNA]</scope>
    <source>
        <strain evidence="7 8">UAMH 9510</strain>
    </source>
</reference>
<dbReference type="InterPro" id="IPR052087">
    <property type="entry name" value="RRP12"/>
</dbReference>
<dbReference type="PANTHER" id="PTHR48287:SF1">
    <property type="entry name" value="ARM REPEAT SUPERFAMILY PROTEIN"/>
    <property type="match status" value="1"/>
</dbReference>